<accession>A0A9J5YRD3</accession>
<sequence>MYTYTFIFSNNEPLIRPIQEQNFRANEENADQDGDTTEGYGDSSDQDGDTTEGYGDSTKQEVGDNAQNVDQDLDANEQNADQDGDSTDQDGDSPDQEGDTADEGLGANEQNVDQDGDSIDQDGDTADEGLGANEQNVDQDGDSTDQDGDIADEVHLCSSELLLLHSTNMICYSVQLQDVIPLYHTIHCRRCGNQVACTHDYIRLWPRGLFNRVFNVVVRDNVKYHQRLLGTAVAKANCVQCGVTLGWKYIEVTPQNSLIREGKFLMILKKLCLWNDVPLLRIKKVQDLHTYEENADQDGDTNEENVDQDGDTNEENVDQDEDTNEHEVGANEQNVDQGGGGNELNHEEDVGVIRFNVRNFLTHFINKNAYQGGGGNELNHEQDVAANEQNADQDGGANEQNADQDGGANEQDAIHLNTRMLSHFMIASTVVWPRGIFNRLFNVLVPENKNFLLGQFGTTVVNANCIGCGELFGWKIIAVTRQSMYVREGRFCMKLNKLSLWNDVPLLHLNGLQDEETADQDGDPNEQNVDQDGDMTDGDTNEHAPNEQGGANLQNVDQDKDTNEENVGTIQYNFTNLLMHFICQNANQGGGGGNEQNHDQDGGSNEQVHIEQDVGANEKNVDQDGDTTDQDAEKTDRDGDATD</sequence>
<dbReference type="PANTHER" id="PTHR13848">
    <property type="entry name" value="PROTEIN YIPPEE-LIKE CG15309-RELATED"/>
    <property type="match status" value="1"/>
</dbReference>
<protein>
    <recommendedName>
        <fullName evidence="2">Yippee domain-containing protein</fullName>
    </recommendedName>
</protein>
<keyword evidence="4" id="KW-1185">Reference proteome</keyword>
<dbReference type="PROSITE" id="PS51792">
    <property type="entry name" value="YIPPEE"/>
    <property type="match status" value="2"/>
</dbReference>
<dbReference type="AlphaFoldDB" id="A0A9J5YRD3"/>
<feature type="compositionally biased region" description="Polar residues" evidence="1">
    <location>
        <begin position="388"/>
        <end position="403"/>
    </location>
</feature>
<feature type="compositionally biased region" description="Acidic residues" evidence="1">
    <location>
        <begin position="137"/>
        <end position="149"/>
    </location>
</feature>
<feature type="region of interest" description="Disordered" evidence="1">
    <location>
        <begin position="293"/>
        <end position="345"/>
    </location>
</feature>
<dbReference type="OrthoDB" id="1305757at2759"/>
<evidence type="ECO:0000259" key="2">
    <source>
        <dbReference type="PROSITE" id="PS51792"/>
    </source>
</evidence>
<feature type="compositionally biased region" description="Basic and acidic residues" evidence="1">
    <location>
        <begin position="631"/>
        <end position="643"/>
    </location>
</feature>
<feature type="region of interest" description="Disordered" evidence="1">
    <location>
        <begin position="19"/>
        <end position="149"/>
    </location>
</feature>
<comment type="caution">
    <text evidence="3">The sequence shown here is derived from an EMBL/GenBank/DDBJ whole genome shotgun (WGS) entry which is preliminary data.</text>
</comment>
<dbReference type="Proteomes" id="UP000824120">
    <property type="component" value="Chromosome 6"/>
</dbReference>
<evidence type="ECO:0000313" key="3">
    <source>
        <dbReference type="EMBL" id="KAG5602970.1"/>
    </source>
</evidence>
<feature type="domain" description="Yippee" evidence="2">
    <location>
        <begin position="403"/>
        <end position="502"/>
    </location>
</feature>
<feature type="region of interest" description="Disordered" evidence="1">
    <location>
        <begin position="589"/>
        <end position="643"/>
    </location>
</feature>
<feature type="compositionally biased region" description="Acidic residues" evidence="1">
    <location>
        <begin position="293"/>
        <end position="324"/>
    </location>
</feature>
<gene>
    <name evidence="3" type="ORF">H5410_034340</name>
</gene>
<evidence type="ECO:0000256" key="1">
    <source>
        <dbReference type="SAM" id="MobiDB-lite"/>
    </source>
</evidence>
<feature type="region of interest" description="Disordered" evidence="1">
    <location>
        <begin position="515"/>
        <end position="559"/>
    </location>
</feature>
<feature type="compositionally biased region" description="Acidic residues" evidence="1">
    <location>
        <begin position="71"/>
        <end position="102"/>
    </location>
</feature>
<organism evidence="3 4">
    <name type="scientific">Solanum commersonii</name>
    <name type="common">Commerson's wild potato</name>
    <name type="synonym">Commerson's nightshade</name>
    <dbReference type="NCBI Taxonomy" id="4109"/>
    <lineage>
        <taxon>Eukaryota</taxon>
        <taxon>Viridiplantae</taxon>
        <taxon>Streptophyta</taxon>
        <taxon>Embryophyta</taxon>
        <taxon>Tracheophyta</taxon>
        <taxon>Spermatophyta</taxon>
        <taxon>Magnoliopsida</taxon>
        <taxon>eudicotyledons</taxon>
        <taxon>Gunneridae</taxon>
        <taxon>Pentapetalae</taxon>
        <taxon>asterids</taxon>
        <taxon>lamiids</taxon>
        <taxon>Solanales</taxon>
        <taxon>Solanaceae</taxon>
        <taxon>Solanoideae</taxon>
        <taxon>Solaneae</taxon>
        <taxon>Solanum</taxon>
    </lineage>
</organism>
<dbReference type="InterPro" id="IPR039058">
    <property type="entry name" value="Yippee_fam"/>
</dbReference>
<evidence type="ECO:0000313" key="4">
    <source>
        <dbReference type="Proteomes" id="UP000824120"/>
    </source>
</evidence>
<name>A0A9J5YRD3_SOLCO</name>
<feature type="compositionally biased region" description="Acidic residues" evidence="1">
    <location>
        <begin position="515"/>
        <end position="539"/>
    </location>
</feature>
<feature type="compositionally biased region" description="Acidic residues" evidence="1">
    <location>
        <begin position="112"/>
        <end position="127"/>
    </location>
</feature>
<dbReference type="EMBL" id="JACXVP010000006">
    <property type="protein sequence ID" value="KAG5602970.1"/>
    <property type="molecule type" value="Genomic_DNA"/>
</dbReference>
<reference evidence="3 4" key="1">
    <citation type="submission" date="2020-09" db="EMBL/GenBank/DDBJ databases">
        <title>De no assembly of potato wild relative species, Solanum commersonii.</title>
        <authorList>
            <person name="Cho K."/>
        </authorList>
    </citation>
    <scope>NUCLEOTIDE SEQUENCE [LARGE SCALE GENOMIC DNA]</scope>
    <source>
        <strain evidence="3">LZ3.2</strain>
        <tissue evidence="3">Leaf</tissue>
    </source>
</reference>
<feature type="region of interest" description="Disordered" evidence="1">
    <location>
        <begin position="388"/>
        <end position="408"/>
    </location>
</feature>
<proteinExistence type="predicted"/>
<feature type="domain" description="Yippee" evidence="2">
    <location>
        <begin position="184"/>
        <end position="275"/>
    </location>
</feature>
<dbReference type="InterPro" id="IPR034751">
    <property type="entry name" value="Yippee"/>
</dbReference>